<accession>A0A1M7ZJ16</accession>
<feature type="transmembrane region" description="Helical" evidence="1">
    <location>
        <begin position="71"/>
        <end position="93"/>
    </location>
</feature>
<keyword evidence="3" id="KW-0808">Transferase</keyword>
<keyword evidence="1" id="KW-1133">Transmembrane helix</keyword>
<dbReference type="InterPro" id="IPR010559">
    <property type="entry name" value="Sig_transdc_His_kin_internal"/>
</dbReference>
<dbReference type="PANTHER" id="PTHR34220">
    <property type="entry name" value="SENSOR HISTIDINE KINASE YPDA"/>
    <property type="match status" value="1"/>
</dbReference>
<reference evidence="4" key="1">
    <citation type="submission" date="2016-12" db="EMBL/GenBank/DDBJ databases">
        <authorList>
            <person name="Varghese N."/>
            <person name="Submissions S."/>
        </authorList>
    </citation>
    <scope>NUCLEOTIDE SEQUENCE [LARGE SCALE GENOMIC DNA]</scope>
    <source>
        <strain evidence="4">DSM 25035</strain>
    </source>
</reference>
<feature type="transmembrane region" description="Helical" evidence="1">
    <location>
        <begin position="9"/>
        <end position="28"/>
    </location>
</feature>
<dbReference type="Proteomes" id="UP000184609">
    <property type="component" value="Unassembled WGS sequence"/>
</dbReference>
<dbReference type="RefSeq" id="WP_243839773.1">
    <property type="nucleotide sequence ID" value="NZ_FRXN01000006.1"/>
</dbReference>
<evidence type="ECO:0000259" key="2">
    <source>
        <dbReference type="Pfam" id="PF06580"/>
    </source>
</evidence>
<dbReference type="GO" id="GO:0000155">
    <property type="term" value="F:phosphorelay sensor kinase activity"/>
    <property type="evidence" value="ECO:0007669"/>
    <property type="project" value="InterPro"/>
</dbReference>
<feature type="domain" description="Signal transduction histidine kinase internal region" evidence="2">
    <location>
        <begin position="170"/>
        <end position="246"/>
    </location>
</feature>
<protein>
    <submittedName>
        <fullName evidence="3">Histidine kinase</fullName>
    </submittedName>
</protein>
<dbReference type="Pfam" id="PF06580">
    <property type="entry name" value="His_kinase"/>
    <property type="match status" value="1"/>
</dbReference>
<organism evidence="3 4">
    <name type="scientific">Algoriphagus zhangzhouensis</name>
    <dbReference type="NCBI Taxonomy" id="1073327"/>
    <lineage>
        <taxon>Bacteria</taxon>
        <taxon>Pseudomonadati</taxon>
        <taxon>Bacteroidota</taxon>
        <taxon>Cytophagia</taxon>
        <taxon>Cytophagales</taxon>
        <taxon>Cyclobacteriaceae</taxon>
        <taxon>Algoriphagus</taxon>
    </lineage>
</organism>
<evidence type="ECO:0000313" key="4">
    <source>
        <dbReference type="Proteomes" id="UP000184609"/>
    </source>
</evidence>
<gene>
    <name evidence="3" type="ORF">SAMN04488108_3710</name>
</gene>
<name>A0A1M7ZJ16_9BACT</name>
<feature type="transmembrane region" description="Helical" evidence="1">
    <location>
        <begin position="40"/>
        <end position="59"/>
    </location>
</feature>
<dbReference type="PANTHER" id="PTHR34220:SF7">
    <property type="entry name" value="SENSOR HISTIDINE KINASE YPDA"/>
    <property type="match status" value="1"/>
</dbReference>
<dbReference type="GO" id="GO:0016020">
    <property type="term" value="C:membrane"/>
    <property type="evidence" value="ECO:0007669"/>
    <property type="project" value="InterPro"/>
</dbReference>
<keyword evidence="3" id="KW-0418">Kinase</keyword>
<keyword evidence="4" id="KW-1185">Reference proteome</keyword>
<dbReference type="InterPro" id="IPR050640">
    <property type="entry name" value="Bact_2-comp_sensor_kinase"/>
</dbReference>
<keyword evidence="1" id="KW-0812">Transmembrane</keyword>
<sequence length="360" mass="42037">MKDKKVLKTIIHLAIIGILLSSSYPFFARPEMSNNQIIKMLLYNVNLIGMYWLNSAILIPKFIHTGKYKKYIFSTLGLLVFSMVLLSIINYFFPDGPPPFRPNMENMPRPEHERPELPWYKTLFPRFFFLPFVFQFLVMLGFGTTFELISLFDRERKRNDEMEKQKAIGELNFLKNQLNPHFLLNALNNIYSLARKKSDDTTRAVLLLSDLLRYVLYETGKTRIPISQEIEFIKNYIQLEKLKFSEDNSPNINLSISVKNLDYPIEPLLLMTLIENSFKHGVSYVTPSFILISLEENEKEIRFSVVNSITKKGQDQAKTTQKGLGIKTLEKQLDLIYPGKHSFHQTIENNLFKTFLTIKK</sequence>
<feature type="transmembrane region" description="Helical" evidence="1">
    <location>
        <begin position="127"/>
        <end position="152"/>
    </location>
</feature>
<evidence type="ECO:0000313" key="3">
    <source>
        <dbReference type="EMBL" id="SHO64871.1"/>
    </source>
</evidence>
<proteinExistence type="predicted"/>
<dbReference type="AlphaFoldDB" id="A0A1M7ZJ16"/>
<dbReference type="STRING" id="1073327.SAMN04488108_3710"/>
<keyword evidence="1" id="KW-0472">Membrane</keyword>
<dbReference type="EMBL" id="FRXN01000006">
    <property type="protein sequence ID" value="SHO64871.1"/>
    <property type="molecule type" value="Genomic_DNA"/>
</dbReference>
<evidence type="ECO:0000256" key="1">
    <source>
        <dbReference type="SAM" id="Phobius"/>
    </source>
</evidence>